<keyword evidence="6 8" id="KW-0472">Membrane</keyword>
<gene>
    <name evidence="9" type="ORF">JF922_15080</name>
</gene>
<feature type="transmembrane region" description="Helical" evidence="8">
    <location>
        <begin position="165"/>
        <end position="195"/>
    </location>
</feature>
<keyword evidence="4 8" id="KW-0812">Transmembrane</keyword>
<feature type="transmembrane region" description="Helical" evidence="8">
    <location>
        <begin position="207"/>
        <end position="227"/>
    </location>
</feature>
<accession>A0A934KA41</accession>
<name>A0A934KA41_9BACT</name>
<organism evidence="9 10">
    <name type="scientific">Candidatus Nephthysia bennettiae</name>
    <dbReference type="NCBI Taxonomy" id="3127016"/>
    <lineage>
        <taxon>Bacteria</taxon>
        <taxon>Bacillati</taxon>
        <taxon>Candidatus Dormiibacterota</taxon>
        <taxon>Candidatus Dormibacteria</taxon>
        <taxon>Candidatus Dormibacterales</taxon>
        <taxon>Candidatus Dormibacteraceae</taxon>
        <taxon>Candidatus Nephthysia</taxon>
    </lineage>
</organism>
<dbReference type="EMBL" id="JAEKNR010000150">
    <property type="protein sequence ID" value="MBJ7599386.1"/>
    <property type="molecule type" value="Genomic_DNA"/>
</dbReference>
<dbReference type="GO" id="GO:0005886">
    <property type="term" value="C:plasma membrane"/>
    <property type="evidence" value="ECO:0007669"/>
    <property type="project" value="UniProtKB-SubCell"/>
</dbReference>
<evidence type="ECO:0000313" key="9">
    <source>
        <dbReference type="EMBL" id="MBJ7599386.1"/>
    </source>
</evidence>
<evidence type="ECO:0000256" key="3">
    <source>
        <dbReference type="ARBA" id="ARBA00022679"/>
    </source>
</evidence>
<comment type="subcellular location">
    <subcellularLocation>
        <location evidence="1">Cell membrane</location>
        <topology evidence="1">Multi-pass membrane protein</topology>
    </subcellularLocation>
</comment>
<dbReference type="GO" id="GO:0046872">
    <property type="term" value="F:metal ion binding"/>
    <property type="evidence" value="ECO:0007669"/>
    <property type="project" value="UniProtKB-KW"/>
</dbReference>
<comment type="cofactor">
    <cofactor evidence="7">
        <name>Mg(2+)</name>
        <dbReference type="ChEBI" id="CHEBI:18420"/>
    </cofactor>
</comment>
<evidence type="ECO:0000256" key="7">
    <source>
        <dbReference type="PIRSR" id="PIRSR600715-1"/>
    </source>
</evidence>
<keyword evidence="10" id="KW-1185">Reference proteome</keyword>
<dbReference type="Pfam" id="PF00953">
    <property type="entry name" value="Glycos_transf_4"/>
    <property type="match status" value="1"/>
</dbReference>
<dbReference type="RefSeq" id="WP_338202878.1">
    <property type="nucleotide sequence ID" value="NZ_JAEKNR010000150.1"/>
</dbReference>
<comment type="caution">
    <text evidence="9">The sequence shown here is derived from an EMBL/GenBank/DDBJ whole genome shotgun (WGS) entry which is preliminary data.</text>
</comment>
<evidence type="ECO:0000256" key="8">
    <source>
        <dbReference type="SAM" id="Phobius"/>
    </source>
</evidence>
<sequence>MGSALPALLPPSLSSGDSVPIVLVAAAITVVACWPLRAAALRFGMLDRPAGRKSHRAPMPYLGGVGIWAGTLTALLLFRGEVRRPVLLTAVLALGVADDLLGISVSAKLAGEFAVAVATVALGLSWQITDSALLNATVSVVWIVGLTNAFNLLDNMDGLASTVAIPGLLALAVIDPAGAPLTLALAGAAVGFLVVNWPPARMFMGDAGSLMIGFALALTTMAAANHAHGAHSALLIAGPVLVAVFDTLLVIASRLLSGRPIQLGGRDHFSHRLRLRGWSYRQVLAGSGIAACVGGLATCLSSTYPMASAWLAVPLLLGGGAIWFWLLRIDPYGWEQPMVAEASSA</sequence>
<evidence type="ECO:0000256" key="6">
    <source>
        <dbReference type="ARBA" id="ARBA00023136"/>
    </source>
</evidence>
<feature type="binding site" evidence="7">
    <location>
        <position position="151"/>
    </location>
    <ligand>
        <name>Mg(2+)</name>
        <dbReference type="ChEBI" id="CHEBI:18420"/>
    </ligand>
</feature>
<dbReference type="CDD" id="cd06853">
    <property type="entry name" value="GT_WecA_like"/>
    <property type="match status" value="1"/>
</dbReference>
<keyword evidence="7" id="KW-0460">Magnesium</keyword>
<reference evidence="9" key="1">
    <citation type="submission" date="2020-10" db="EMBL/GenBank/DDBJ databases">
        <title>Ca. Dormibacterota MAGs.</title>
        <authorList>
            <person name="Montgomery K."/>
        </authorList>
    </citation>
    <scope>NUCLEOTIDE SEQUENCE [LARGE SCALE GENOMIC DNA]</scope>
    <source>
        <strain evidence="9">SC8812_S17_10</strain>
    </source>
</reference>
<dbReference type="PANTHER" id="PTHR22926">
    <property type="entry name" value="PHOSPHO-N-ACETYLMURAMOYL-PENTAPEPTIDE-TRANSFERASE"/>
    <property type="match status" value="1"/>
</dbReference>
<feature type="transmembrane region" description="Helical" evidence="8">
    <location>
        <begin position="278"/>
        <end position="297"/>
    </location>
</feature>
<keyword evidence="3 9" id="KW-0808">Transferase</keyword>
<evidence type="ECO:0000256" key="4">
    <source>
        <dbReference type="ARBA" id="ARBA00022692"/>
    </source>
</evidence>
<keyword evidence="2" id="KW-1003">Cell membrane</keyword>
<protein>
    <submittedName>
        <fullName evidence="9">Undecaprenyl/decaprenyl-phosphate alpha-N-acetylglucosaminyl 1-phosphate transferase</fullName>
    </submittedName>
</protein>
<proteinExistence type="predicted"/>
<evidence type="ECO:0000256" key="5">
    <source>
        <dbReference type="ARBA" id="ARBA00022989"/>
    </source>
</evidence>
<feature type="transmembrane region" description="Helical" evidence="8">
    <location>
        <begin position="100"/>
        <end position="125"/>
    </location>
</feature>
<keyword evidence="7" id="KW-0479">Metal-binding</keyword>
<feature type="transmembrane region" description="Helical" evidence="8">
    <location>
        <begin position="233"/>
        <end position="257"/>
    </location>
</feature>
<feature type="transmembrane region" description="Helical" evidence="8">
    <location>
        <begin position="309"/>
        <end position="327"/>
    </location>
</feature>
<evidence type="ECO:0000313" key="10">
    <source>
        <dbReference type="Proteomes" id="UP000612893"/>
    </source>
</evidence>
<keyword evidence="5 8" id="KW-1133">Transmembrane helix</keyword>
<dbReference type="Proteomes" id="UP000612893">
    <property type="component" value="Unassembled WGS sequence"/>
</dbReference>
<dbReference type="AlphaFoldDB" id="A0A934KA41"/>
<dbReference type="InterPro" id="IPR000715">
    <property type="entry name" value="Glycosyl_transferase_4"/>
</dbReference>
<feature type="binding site" evidence="7">
    <location>
        <position position="206"/>
    </location>
    <ligand>
        <name>Mg(2+)</name>
        <dbReference type="ChEBI" id="CHEBI:18420"/>
    </ligand>
</feature>
<feature type="transmembrane region" description="Helical" evidence="8">
    <location>
        <begin position="61"/>
        <end position="80"/>
    </location>
</feature>
<dbReference type="PANTHER" id="PTHR22926:SF3">
    <property type="entry name" value="UNDECAPRENYL-PHOSPHATE ALPHA-N-ACETYLGLUCOSAMINYL 1-PHOSPHATE TRANSFERASE"/>
    <property type="match status" value="1"/>
</dbReference>
<feature type="transmembrane region" description="Helical" evidence="8">
    <location>
        <begin position="132"/>
        <end position="153"/>
    </location>
</feature>
<evidence type="ECO:0000256" key="1">
    <source>
        <dbReference type="ARBA" id="ARBA00004651"/>
    </source>
</evidence>
<dbReference type="GO" id="GO:0016780">
    <property type="term" value="F:phosphotransferase activity, for other substituted phosphate groups"/>
    <property type="evidence" value="ECO:0007669"/>
    <property type="project" value="UniProtKB-ARBA"/>
</dbReference>
<feature type="transmembrane region" description="Helical" evidence="8">
    <location>
        <begin position="20"/>
        <end position="40"/>
    </location>
</feature>
<evidence type="ECO:0000256" key="2">
    <source>
        <dbReference type="ARBA" id="ARBA00022475"/>
    </source>
</evidence>